<reference evidence="1 2" key="1">
    <citation type="submission" date="2018-08" db="EMBL/GenBank/DDBJ databases">
        <title>Genomic Encyclopedia of Type Strains, Phase IV (KMG-IV): sequencing the most valuable type-strain genomes for metagenomic binning, comparative biology and taxonomic classification.</title>
        <authorList>
            <person name="Goeker M."/>
        </authorList>
    </citation>
    <scope>NUCLEOTIDE SEQUENCE [LARGE SCALE GENOMIC DNA]</scope>
    <source>
        <strain evidence="1 2">DSM 23923</strain>
    </source>
</reference>
<dbReference type="RefSeq" id="WP_116225124.1">
    <property type="nucleotide sequence ID" value="NZ_AP018437.1"/>
</dbReference>
<name>A0A347ZNI5_9CHLR</name>
<proteinExistence type="predicted"/>
<dbReference type="AlphaFoldDB" id="A0A347ZNI5"/>
<comment type="caution">
    <text evidence="1">The sequence shown here is derived from an EMBL/GenBank/DDBJ whole genome shotgun (WGS) entry which is preliminary data.</text>
</comment>
<gene>
    <name evidence="1" type="ORF">DFR64_1836</name>
</gene>
<organism evidence="1 2">
    <name type="scientific">Pelolinea submarina</name>
    <dbReference type="NCBI Taxonomy" id="913107"/>
    <lineage>
        <taxon>Bacteria</taxon>
        <taxon>Bacillati</taxon>
        <taxon>Chloroflexota</taxon>
        <taxon>Anaerolineae</taxon>
        <taxon>Anaerolineales</taxon>
        <taxon>Anaerolineaceae</taxon>
        <taxon>Pelolinea</taxon>
    </lineage>
</organism>
<dbReference type="EMBL" id="QUMS01000002">
    <property type="protein sequence ID" value="REG08469.1"/>
    <property type="molecule type" value="Genomic_DNA"/>
</dbReference>
<accession>A0A347ZNI5</accession>
<dbReference type="Proteomes" id="UP000256388">
    <property type="component" value="Unassembled WGS sequence"/>
</dbReference>
<evidence type="ECO:0000313" key="1">
    <source>
        <dbReference type="EMBL" id="REG08469.1"/>
    </source>
</evidence>
<dbReference type="OrthoDB" id="9943208at2"/>
<keyword evidence="2" id="KW-1185">Reference proteome</keyword>
<evidence type="ECO:0000313" key="2">
    <source>
        <dbReference type="Proteomes" id="UP000256388"/>
    </source>
</evidence>
<protein>
    <submittedName>
        <fullName evidence="1">Uncharacterized protein</fullName>
    </submittedName>
</protein>
<sequence length="97" mass="10145">MASVQIKNSFAGKGDSEVYEAALQAIPNAGLSVWKKRDLARLVMGTGDVDGNEVRCNIAVSMVDGSVTVSVEGEDLDEATAQKTADSLMSELGKLLA</sequence>